<evidence type="ECO:0000259" key="1">
    <source>
        <dbReference type="Pfam" id="PF12697"/>
    </source>
</evidence>
<dbReference type="PANTHER" id="PTHR43798:SF33">
    <property type="entry name" value="HYDROLASE, PUTATIVE (AFU_ORTHOLOGUE AFUA_2G14860)-RELATED"/>
    <property type="match status" value="1"/>
</dbReference>
<dbReference type="Proteomes" id="UP000479526">
    <property type="component" value="Unassembled WGS sequence"/>
</dbReference>
<dbReference type="InterPro" id="IPR029058">
    <property type="entry name" value="AB_hydrolase_fold"/>
</dbReference>
<proteinExistence type="predicted"/>
<evidence type="ECO:0000313" key="2">
    <source>
        <dbReference type="EMBL" id="NAS25926.1"/>
    </source>
</evidence>
<dbReference type="GO" id="GO:0016787">
    <property type="term" value="F:hydrolase activity"/>
    <property type="evidence" value="ECO:0007669"/>
    <property type="project" value="UniProtKB-KW"/>
</dbReference>
<dbReference type="PANTHER" id="PTHR43798">
    <property type="entry name" value="MONOACYLGLYCEROL LIPASE"/>
    <property type="match status" value="1"/>
</dbReference>
<dbReference type="Gene3D" id="3.40.50.1820">
    <property type="entry name" value="alpha/beta hydrolase"/>
    <property type="match status" value="1"/>
</dbReference>
<keyword evidence="2" id="KW-0378">Hydrolase</keyword>
<dbReference type="EMBL" id="WXEW01000009">
    <property type="protein sequence ID" value="NAS25926.1"/>
    <property type="molecule type" value="Genomic_DNA"/>
</dbReference>
<evidence type="ECO:0000313" key="3">
    <source>
        <dbReference type="Proteomes" id="UP000479526"/>
    </source>
</evidence>
<protein>
    <submittedName>
        <fullName evidence="2">Alpha/beta fold hydrolase</fullName>
    </submittedName>
</protein>
<sequence length="274" mass="28279">MAYTDTGGDGEPILLMHGALLADWMTPLASELRGHRVVRLVRAGYTGGPVPDDLTIADHARHAATLLHRLGGVPAHVVAHSSAAAIALQLAVDHPSCVRTLCLLEPPLVDALADPSDVDDLRAAFGPVIGAAMAATAHGDHAAAFDAFMPLVCGPRYREIMDDVLGAAVVDDAASRCGPVFTSEVAALAAWTFDPAVAQPVVLVQGGDSPPPVHRLVAHLAGLLPQATVQTVENADHLMPLTAPATLAALILRVTGSVTAGSDVDDGRQGLFQK</sequence>
<feature type="domain" description="AB hydrolase-1" evidence="1">
    <location>
        <begin position="13"/>
        <end position="249"/>
    </location>
</feature>
<dbReference type="SUPFAM" id="SSF53474">
    <property type="entry name" value="alpha/beta-Hydrolases"/>
    <property type="match status" value="1"/>
</dbReference>
<dbReference type="AlphaFoldDB" id="A0A7C9J6J2"/>
<accession>A0A7C9J6J2</accession>
<dbReference type="GO" id="GO:0016020">
    <property type="term" value="C:membrane"/>
    <property type="evidence" value="ECO:0007669"/>
    <property type="project" value="TreeGrafter"/>
</dbReference>
<dbReference type="InterPro" id="IPR050266">
    <property type="entry name" value="AB_hydrolase_sf"/>
</dbReference>
<dbReference type="InterPro" id="IPR000073">
    <property type="entry name" value="AB_hydrolase_1"/>
</dbReference>
<keyword evidence="3" id="KW-1185">Reference proteome</keyword>
<comment type="caution">
    <text evidence="2">The sequence shown here is derived from an EMBL/GenBank/DDBJ whole genome shotgun (WGS) entry which is preliminary data.</text>
</comment>
<dbReference type="Pfam" id="PF12697">
    <property type="entry name" value="Abhydrolase_6"/>
    <property type="match status" value="1"/>
</dbReference>
<name>A0A7C9J6J2_9ACTN</name>
<organism evidence="2 3">
    <name type="scientific">Herbidospora solisilvae</name>
    <dbReference type="NCBI Taxonomy" id="2696284"/>
    <lineage>
        <taxon>Bacteria</taxon>
        <taxon>Bacillati</taxon>
        <taxon>Actinomycetota</taxon>
        <taxon>Actinomycetes</taxon>
        <taxon>Streptosporangiales</taxon>
        <taxon>Streptosporangiaceae</taxon>
        <taxon>Herbidospora</taxon>
    </lineage>
</organism>
<reference evidence="2 3" key="1">
    <citation type="submission" date="2020-01" db="EMBL/GenBank/DDBJ databases">
        <title>Herbidospora sp. NEAU-GS84 nov., a novel actinomycete isolated from soil.</title>
        <authorList>
            <person name="Han L."/>
        </authorList>
    </citation>
    <scope>NUCLEOTIDE SEQUENCE [LARGE SCALE GENOMIC DNA]</scope>
    <source>
        <strain evidence="2 3">NEAU-GS84</strain>
    </source>
</reference>
<gene>
    <name evidence="2" type="ORF">GT755_30140</name>
</gene>